<evidence type="ECO:0000313" key="3">
    <source>
        <dbReference type="Proteomes" id="UP000886595"/>
    </source>
</evidence>
<sequence>MSSKRKSSNKSHHDRSVPDGSSSQHVDVVPKVEFSADSIELEEIDAYSAARVKFQRYLRSRRNKSEFETISGEELQERGEDGFWSIQLGRSPNWTGPACRTAELNPWLIQLSRSPNWTGSGPSWIRG</sequence>
<name>A0A8X7RIA8_BRACI</name>
<accession>A0A8X7RIA8</accession>
<evidence type="ECO:0000313" key="2">
    <source>
        <dbReference type="EMBL" id="KAG2288402.1"/>
    </source>
</evidence>
<organism evidence="2 3">
    <name type="scientific">Brassica carinata</name>
    <name type="common">Ethiopian mustard</name>
    <name type="synonym">Abyssinian cabbage</name>
    <dbReference type="NCBI Taxonomy" id="52824"/>
    <lineage>
        <taxon>Eukaryota</taxon>
        <taxon>Viridiplantae</taxon>
        <taxon>Streptophyta</taxon>
        <taxon>Embryophyta</taxon>
        <taxon>Tracheophyta</taxon>
        <taxon>Spermatophyta</taxon>
        <taxon>Magnoliopsida</taxon>
        <taxon>eudicotyledons</taxon>
        <taxon>Gunneridae</taxon>
        <taxon>Pentapetalae</taxon>
        <taxon>rosids</taxon>
        <taxon>malvids</taxon>
        <taxon>Brassicales</taxon>
        <taxon>Brassicaceae</taxon>
        <taxon>Brassiceae</taxon>
        <taxon>Brassica</taxon>
    </lineage>
</organism>
<protein>
    <submittedName>
        <fullName evidence="2">Uncharacterized protein</fullName>
    </submittedName>
</protein>
<dbReference type="Proteomes" id="UP000886595">
    <property type="component" value="Unassembled WGS sequence"/>
</dbReference>
<dbReference type="EMBL" id="JAAMPC010000010">
    <property type="protein sequence ID" value="KAG2288402.1"/>
    <property type="molecule type" value="Genomic_DNA"/>
</dbReference>
<keyword evidence="3" id="KW-1185">Reference proteome</keyword>
<dbReference type="OrthoDB" id="10590792at2759"/>
<comment type="caution">
    <text evidence="2">The sequence shown here is derived from an EMBL/GenBank/DDBJ whole genome shotgun (WGS) entry which is preliminary data.</text>
</comment>
<dbReference type="AlphaFoldDB" id="A0A8X7RIA8"/>
<evidence type="ECO:0000256" key="1">
    <source>
        <dbReference type="SAM" id="MobiDB-lite"/>
    </source>
</evidence>
<feature type="compositionally biased region" description="Basic residues" evidence="1">
    <location>
        <begin position="1"/>
        <end position="13"/>
    </location>
</feature>
<feature type="region of interest" description="Disordered" evidence="1">
    <location>
        <begin position="1"/>
        <end position="29"/>
    </location>
</feature>
<proteinExistence type="predicted"/>
<gene>
    <name evidence="2" type="ORF">Bca52824_048006</name>
</gene>
<reference evidence="2 3" key="1">
    <citation type="submission" date="2020-02" db="EMBL/GenBank/DDBJ databases">
        <authorList>
            <person name="Ma Q."/>
            <person name="Huang Y."/>
            <person name="Song X."/>
            <person name="Pei D."/>
        </authorList>
    </citation>
    <scope>NUCLEOTIDE SEQUENCE [LARGE SCALE GENOMIC DNA]</scope>
    <source>
        <strain evidence="2">Sxm20200214</strain>
        <tissue evidence="2">Leaf</tissue>
    </source>
</reference>